<dbReference type="RefSeq" id="WP_183988331.1">
    <property type="nucleotide sequence ID" value="NZ_JACHHG010000013.1"/>
</dbReference>
<dbReference type="Pfam" id="PF00528">
    <property type="entry name" value="BPD_transp_1"/>
    <property type="match status" value="1"/>
</dbReference>
<comment type="similarity">
    <text evidence="7">Belongs to the binding-protein-dependent transport system permease family.</text>
</comment>
<evidence type="ECO:0000256" key="1">
    <source>
        <dbReference type="ARBA" id="ARBA00004651"/>
    </source>
</evidence>
<keyword evidence="6 7" id="KW-0472">Membrane</keyword>
<feature type="transmembrane region" description="Helical" evidence="7">
    <location>
        <begin position="195"/>
        <end position="215"/>
    </location>
</feature>
<dbReference type="SUPFAM" id="SSF161098">
    <property type="entry name" value="MetI-like"/>
    <property type="match status" value="1"/>
</dbReference>
<evidence type="ECO:0000256" key="7">
    <source>
        <dbReference type="RuleBase" id="RU363032"/>
    </source>
</evidence>
<sequence length="332" mass="36103">MTTFILRRLLNLIPTFIGATLLAFVIVQAAPGDFTTRFLLDPSLDKNYVAELQRQFGLDQPVTTQYLKWLTGVMTGYLGLSLNYQTDVWNVIGPRIANSMVLVIGGVIFLWAVAIPVGVFTAVRQRTTGDYVVSFLSFVGLAVPSFFLALLALFFIVWFNDAVGARILPLTGMRSQTIAGIPFAEAPLYRQWLDILWHALPLIIVSSVDGIAGLGRVMRGQVLDQLNSDYIRTARAKGLAGRVVLYKHALRNAIVPFIAGIGGLLPALVSGAGFVEVVMGWPGLTPLALEALAAQDIYVLMGLTTLTTLLLILGNLLSDLLLAAVDPRIRYS</sequence>
<evidence type="ECO:0000259" key="8">
    <source>
        <dbReference type="PROSITE" id="PS50928"/>
    </source>
</evidence>
<evidence type="ECO:0000256" key="5">
    <source>
        <dbReference type="ARBA" id="ARBA00022989"/>
    </source>
</evidence>
<dbReference type="InterPro" id="IPR045621">
    <property type="entry name" value="BPD_transp_1_N"/>
</dbReference>
<comment type="subcellular location">
    <subcellularLocation>
        <location evidence="1 7">Cell membrane</location>
        <topology evidence="1 7">Multi-pass membrane protein</topology>
    </subcellularLocation>
</comment>
<feature type="domain" description="ABC transmembrane type-1" evidence="8">
    <location>
        <begin position="96"/>
        <end position="322"/>
    </location>
</feature>
<dbReference type="InterPro" id="IPR000515">
    <property type="entry name" value="MetI-like"/>
</dbReference>
<evidence type="ECO:0000256" key="3">
    <source>
        <dbReference type="ARBA" id="ARBA00022475"/>
    </source>
</evidence>
<evidence type="ECO:0000256" key="6">
    <source>
        <dbReference type="ARBA" id="ARBA00023136"/>
    </source>
</evidence>
<feature type="transmembrane region" description="Helical" evidence="7">
    <location>
        <begin position="100"/>
        <end position="123"/>
    </location>
</feature>
<keyword evidence="5 7" id="KW-1133">Transmembrane helix</keyword>
<organism evidence="9 10">
    <name type="scientific">Deinobacterium chartae</name>
    <dbReference type="NCBI Taxonomy" id="521158"/>
    <lineage>
        <taxon>Bacteria</taxon>
        <taxon>Thermotogati</taxon>
        <taxon>Deinococcota</taxon>
        <taxon>Deinococci</taxon>
        <taxon>Deinococcales</taxon>
        <taxon>Deinococcaceae</taxon>
        <taxon>Deinobacterium</taxon>
    </lineage>
</organism>
<dbReference type="InterPro" id="IPR035906">
    <property type="entry name" value="MetI-like_sf"/>
</dbReference>
<evidence type="ECO:0000256" key="2">
    <source>
        <dbReference type="ARBA" id="ARBA00022448"/>
    </source>
</evidence>
<accession>A0A841I566</accession>
<dbReference type="CDD" id="cd06261">
    <property type="entry name" value="TM_PBP2"/>
    <property type="match status" value="1"/>
</dbReference>
<proteinExistence type="inferred from homology"/>
<comment type="caution">
    <text evidence="9">The sequence shown here is derived from an EMBL/GenBank/DDBJ whole genome shotgun (WGS) entry which is preliminary data.</text>
</comment>
<name>A0A841I566_9DEIO</name>
<dbReference type="Pfam" id="PF19300">
    <property type="entry name" value="BPD_transp_1_N"/>
    <property type="match status" value="1"/>
</dbReference>
<gene>
    <name evidence="9" type="ORF">HNR42_003031</name>
</gene>
<keyword evidence="2 7" id="KW-0813">Transport</keyword>
<evidence type="ECO:0000313" key="10">
    <source>
        <dbReference type="Proteomes" id="UP000569951"/>
    </source>
</evidence>
<keyword evidence="3" id="KW-1003">Cell membrane</keyword>
<keyword evidence="4 7" id="KW-0812">Transmembrane</keyword>
<feature type="transmembrane region" description="Helical" evidence="7">
    <location>
        <begin position="135"/>
        <end position="159"/>
    </location>
</feature>
<dbReference type="PROSITE" id="PS50928">
    <property type="entry name" value="ABC_TM1"/>
    <property type="match status" value="1"/>
</dbReference>
<dbReference type="EMBL" id="JACHHG010000013">
    <property type="protein sequence ID" value="MBB6099578.1"/>
    <property type="molecule type" value="Genomic_DNA"/>
</dbReference>
<evidence type="ECO:0000313" key="9">
    <source>
        <dbReference type="EMBL" id="MBB6099578.1"/>
    </source>
</evidence>
<dbReference type="PANTHER" id="PTHR30465:SF0">
    <property type="entry name" value="OLIGOPEPTIDE TRANSPORT SYSTEM PERMEASE PROTEIN APPB"/>
    <property type="match status" value="1"/>
</dbReference>
<dbReference type="AlphaFoldDB" id="A0A841I566"/>
<feature type="transmembrane region" description="Helical" evidence="7">
    <location>
        <begin position="254"/>
        <end position="277"/>
    </location>
</feature>
<protein>
    <submittedName>
        <fullName evidence="9">Peptide/nickel transport system permease protein</fullName>
    </submittedName>
</protein>
<dbReference type="PANTHER" id="PTHR30465">
    <property type="entry name" value="INNER MEMBRANE ABC TRANSPORTER"/>
    <property type="match status" value="1"/>
</dbReference>
<dbReference type="Proteomes" id="UP000569951">
    <property type="component" value="Unassembled WGS sequence"/>
</dbReference>
<feature type="transmembrane region" description="Helical" evidence="7">
    <location>
        <begin position="297"/>
        <end position="325"/>
    </location>
</feature>
<keyword evidence="10" id="KW-1185">Reference proteome</keyword>
<reference evidence="9 10" key="1">
    <citation type="submission" date="2020-08" db="EMBL/GenBank/DDBJ databases">
        <title>Genomic Encyclopedia of Type Strains, Phase IV (KMG-IV): sequencing the most valuable type-strain genomes for metagenomic binning, comparative biology and taxonomic classification.</title>
        <authorList>
            <person name="Goeker M."/>
        </authorList>
    </citation>
    <scope>NUCLEOTIDE SEQUENCE [LARGE SCALE GENOMIC DNA]</scope>
    <source>
        <strain evidence="9 10">DSM 21458</strain>
    </source>
</reference>
<dbReference type="Gene3D" id="1.10.3720.10">
    <property type="entry name" value="MetI-like"/>
    <property type="match status" value="1"/>
</dbReference>
<dbReference type="GO" id="GO:0055085">
    <property type="term" value="P:transmembrane transport"/>
    <property type="evidence" value="ECO:0007669"/>
    <property type="project" value="InterPro"/>
</dbReference>
<dbReference type="GO" id="GO:0005886">
    <property type="term" value="C:plasma membrane"/>
    <property type="evidence" value="ECO:0007669"/>
    <property type="project" value="UniProtKB-SubCell"/>
</dbReference>
<evidence type="ECO:0000256" key="4">
    <source>
        <dbReference type="ARBA" id="ARBA00022692"/>
    </source>
</evidence>